<sequence>MSAPVDQPRYDYSAGKRALLLEASSTNLLPNSAQFDAASWAKTRASVLANAALAPDGTMTADKLVEDTSNNSHFAARTGTQIAGGTAMVASIFAKAAERRWFALVTADSANLFRTTYFDLQTGMLGVVSQGAAGQTAQIVAAENGWYRCSVTQTQAAAGGNFNFYPSVSSANGTTSYLGDGASGLYLWGAQLEVGAAVSSLIPTEAAAVTRAADLASVAVAAGSYDIRRVDAAGTTVTKGVAHPGGAMAIGAGAIHLLSLYPAGAL</sequence>
<dbReference type="eggNOG" id="ENOG5032T60">
    <property type="taxonomic scope" value="Bacteria"/>
</dbReference>
<dbReference type="GeneID" id="31491712"/>
<dbReference type="KEGG" id="rcp:RCAP_rcc02903"/>
<dbReference type="HOGENOM" id="CLU_852256_0_0_5"/>
<proteinExistence type="predicted"/>
<reference key="1">
    <citation type="submission" date="2008-12" db="EMBL/GenBank/DDBJ databases">
        <title>Complete genome sequence of Rhodobacter capsulatus SB1003.</title>
        <authorList>
            <person name="Strnad H."/>
            <person name="Lapidus A."/>
            <person name="Vlcek C."/>
            <person name="Ulbrich P."/>
            <person name="Paces J."/>
            <person name="Maltsev N."/>
            <person name="Kumar V."/>
            <person name="Kogan Y."/>
            <person name="Milgram A."/>
            <person name="Rebrekov D."/>
            <person name="Mazur M."/>
            <person name="Cox R."/>
            <person name="Kyrpides N."/>
            <person name="Kolar M."/>
            <person name="Sachova J."/>
            <person name="Ridl J."/>
            <person name="Ivanova N."/>
            <person name="Kapatral V."/>
            <person name="Los T."/>
            <person name="Lykidis A."/>
            <person name="Mikhailova N."/>
            <person name="Reznik G."/>
            <person name="Vasieva O."/>
            <person name="Fonstein M."/>
            <person name="Paces V."/>
            <person name="Haselkorn R."/>
        </authorList>
    </citation>
    <scope>NUCLEOTIDE SEQUENCE</scope>
    <source>
        <strain>SB1003</strain>
    </source>
</reference>
<dbReference type="EMBL" id="CP001312">
    <property type="protein sequence ID" value="ADE86630.1"/>
    <property type="molecule type" value="Genomic_DNA"/>
</dbReference>
<gene>
    <name evidence="1" type="ordered locus">RCAP_rcc02903</name>
</gene>
<dbReference type="RefSeq" id="WP_013068603.1">
    <property type="nucleotide sequence ID" value="NC_014034.1"/>
</dbReference>
<reference evidence="1 2" key="2">
    <citation type="journal article" date="2010" name="J. Bacteriol.">
        <title>Complete genome sequence of the photosynthetic purple nonsulfur bacterium Rhodobacter capsulatus SB 1003.</title>
        <authorList>
            <person name="Strnad H."/>
            <person name="Lapidus A."/>
            <person name="Paces J."/>
            <person name="Ulbrich P."/>
            <person name="Vlcek C."/>
            <person name="Paces V."/>
            <person name="Haselkorn R."/>
        </authorList>
    </citation>
    <scope>NUCLEOTIDE SEQUENCE [LARGE SCALE GENOMIC DNA]</scope>
    <source>
        <strain evidence="2">ATCC BAA-309 / NBRC 16581 / SB1003</strain>
    </source>
</reference>
<dbReference type="Proteomes" id="UP000002361">
    <property type="component" value="Chromosome"/>
</dbReference>
<protein>
    <recommendedName>
        <fullName evidence="3">Phage tail protein</fullName>
    </recommendedName>
</protein>
<organism evidence="1 2">
    <name type="scientific">Rhodobacter capsulatus (strain ATCC BAA-309 / NBRC 16581 / SB1003)</name>
    <dbReference type="NCBI Taxonomy" id="272942"/>
    <lineage>
        <taxon>Bacteria</taxon>
        <taxon>Pseudomonadati</taxon>
        <taxon>Pseudomonadota</taxon>
        <taxon>Alphaproteobacteria</taxon>
        <taxon>Rhodobacterales</taxon>
        <taxon>Rhodobacter group</taxon>
        <taxon>Rhodobacter</taxon>
    </lineage>
</organism>
<evidence type="ECO:0008006" key="3">
    <source>
        <dbReference type="Google" id="ProtNLM"/>
    </source>
</evidence>
<accession>D5APR1</accession>
<evidence type="ECO:0000313" key="1">
    <source>
        <dbReference type="EMBL" id="ADE86630.1"/>
    </source>
</evidence>
<evidence type="ECO:0000313" key="2">
    <source>
        <dbReference type="Proteomes" id="UP000002361"/>
    </source>
</evidence>
<dbReference type="STRING" id="272942.RCAP_rcc02903"/>
<dbReference type="AlphaFoldDB" id="D5APR1"/>
<keyword evidence="2" id="KW-1185">Reference proteome</keyword>
<name>D5APR1_RHOCB</name>